<accession>A0A914VSR6</accession>
<dbReference type="SUPFAM" id="SSF46689">
    <property type="entry name" value="Homeodomain-like"/>
    <property type="match status" value="1"/>
</dbReference>
<dbReference type="InterPro" id="IPR001356">
    <property type="entry name" value="HD"/>
</dbReference>
<keyword evidence="3 6" id="KW-0238">DNA-binding</keyword>
<name>A0A914VSR6_9BILA</name>
<dbReference type="AlphaFoldDB" id="A0A914VSR6"/>
<dbReference type="GO" id="GO:0005634">
    <property type="term" value="C:nucleus"/>
    <property type="evidence" value="ECO:0007669"/>
    <property type="project" value="UniProtKB-SubCell"/>
</dbReference>
<feature type="domain" description="Homeobox" evidence="9">
    <location>
        <begin position="38"/>
        <end position="98"/>
    </location>
</feature>
<keyword evidence="10" id="KW-1185">Reference proteome</keyword>
<proteinExistence type="inferred from homology"/>
<evidence type="ECO:0000256" key="5">
    <source>
        <dbReference type="ARBA" id="ARBA00023242"/>
    </source>
</evidence>
<dbReference type="PANTHER" id="PTHR24329:SF516">
    <property type="entry name" value="HOMEOBOX PROTEIN GOOSECOID"/>
    <property type="match status" value="1"/>
</dbReference>
<dbReference type="InterPro" id="IPR050649">
    <property type="entry name" value="Paired_Homeobox_TFs"/>
</dbReference>
<evidence type="ECO:0000256" key="8">
    <source>
        <dbReference type="SAM" id="MobiDB-lite"/>
    </source>
</evidence>
<dbReference type="GO" id="GO:0000981">
    <property type="term" value="F:DNA-binding transcription factor activity, RNA polymerase II-specific"/>
    <property type="evidence" value="ECO:0007669"/>
    <property type="project" value="InterPro"/>
</dbReference>
<dbReference type="CDD" id="cd00086">
    <property type="entry name" value="homeodomain"/>
    <property type="match status" value="1"/>
</dbReference>
<evidence type="ECO:0000259" key="9">
    <source>
        <dbReference type="PROSITE" id="PS50071"/>
    </source>
</evidence>
<keyword evidence="5 6" id="KW-0539">Nucleus</keyword>
<evidence type="ECO:0000256" key="6">
    <source>
        <dbReference type="PROSITE-ProRule" id="PRU00108"/>
    </source>
</evidence>
<evidence type="ECO:0000256" key="2">
    <source>
        <dbReference type="ARBA" id="ARBA00006503"/>
    </source>
</evidence>
<feature type="compositionally biased region" description="Acidic residues" evidence="8">
    <location>
        <begin position="128"/>
        <end position="140"/>
    </location>
</feature>
<dbReference type="Proteomes" id="UP000887566">
    <property type="component" value="Unplaced"/>
</dbReference>
<evidence type="ECO:0000313" key="10">
    <source>
        <dbReference type="Proteomes" id="UP000887566"/>
    </source>
</evidence>
<evidence type="ECO:0000313" key="11">
    <source>
        <dbReference type="WBParaSite" id="PSAMB.scaffold239size62642.g3860.t1"/>
    </source>
</evidence>
<evidence type="ECO:0000256" key="4">
    <source>
        <dbReference type="ARBA" id="ARBA00023155"/>
    </source>
</evidence>
<dbReference type="GO" id="GO:0000977">
    <property type="term" value="F:RNA polymerase II transcription regulatory region sequence-specific DNA binding"/>
    <property type="evidence" value="ECO:0007669"/>
    <property type="project" value="TreeGrafter"/>
</dbReference>
<sequence length="267" mass="30252">MAAAAAFPFPAGGHLGGPLPGSIFSQSAFLPALPYNGKRKRRHRTIFTEEQLAVLEGTFQDTHYPDVLLREKLALQCDLKEERVEVWFKNRRAKWRKQKREQEQGAVKGDGEGKEKLSTKTGRTNLSDDSDLDLSDDENGSDLKIKRAKSDSVVSERQQQQQLEGLTQQQLASRMTLNCFRQRINTSNLQRLPTTIVDVFDDCALSRAARDNLRFAYPDAKRAHLKTGGNFPFLSRSAEVDLFIEIHLRQFDDTEISAKESDVEQDL</sequence>
<evidence type="ECO:0000256" key="7">
    <source>
        <dbReference type="RuleBase" id="RU000682"/>
    </source>
</evidence>
<dbReference type="WBParaSite" id="PSAMB.scaffold239size62642.g3860.t1">
    <property type="protein sequence ID" value="PSAMB.scaffold239size62642.g3860.t1"/>
    <property type="gene ID" value="PSAMB.scaffold239size62642.g3860"/>
</dbReference>
<dbReference type="Pfam" id="PF00046">
    <property type="entry name" value="Homeodomain"/>
    <property type="match status" value="1"/>
</dbReference>
<dbReference type="FunFam" id="1.10.10.60:FF:000223">
    <property type="entry name" value="Goosecoid homeobox 2"/>
    <property type="match status" value="1"/>
</dbReference>
<dbReference type="PROSITE" id="PS50071">
    <property type="entry name" value="HOMEOBOX_2"/>
    <property type="match status" value="1"/>
</dbReference>
<dbReference type="PROSITE" id="PS00027">
    <property type="entry name" value="HOMEOBOX_1"/>
    <property type="match status" value="1"/>
</dbReference>
<dbReference type="InterPro" id="IPR009057">
    <property type="entry name" value="Homeodomain-like_sf"/>
</dbReference>
<protein>
    <submittedName>
        <fullName evidence="11">Homeobox domain-containing protein</fullName>
    </submittedName>
</protein>
<dbReference type="PANTHER" id="PTHR24329">
    <property type="entry name" value="HOMEOBOX PROTEIN ARISTALESS"/>
    <property type="match status" value="1"/>
</dbReference>
<feature type="compositionally biased region" description="Basic and acidic residues" evidence="8">
    <location>
        <begin position="109"/>
        <end position="118"/>
    </location>
</feature>
<organism evidence="10 11">
    <name type="scientific">Plectus sambesii</name>
    <dbReference type="NCBI Taxonomy" id="2011161"/>
    <lineage>
        <taxon>Eukaryota</taxon>
        <taxon>Metazoa</taxon>
        <taxon>Ecdysozoa</taxon>
        <taxon>Nematoda</taxon>
        <taxon>Chromadorea</taxon>
        <taxon>Plectida</taxon>
        <taxon>Plectina</taxon>
        <taxon>Plectoidea</taxon>
        <taxon>Plectidae</taxon>
        <taxon>Plectus</taxon>
    </lineage>
</organism>
<evidence type="ECO:0000256" key="3">
    <source>
        <dbReference type="ARBA" id="ARBA00023125"/>
    </source>
</evidence>
<comment type="subcellular location">
    <subcellularLocation>
        <location evidence="1 6 7">Nucleus</location>
    </subcellularLocation>
</comment>
<feature type="compositionally biased region" description="Basic and acidic residues" evidence="8">
    <location>
        <begin position="141"/>
        <end position="150"/>
    </location>
</feature>
<comment type="similarity">
    <text evidence="2">Belongs to the paired homeobox family. Bicoid subfamily.</text>
</comment>
<keyword evidence="4 6" id="KW-0371">Homeobox</keyword>
<dbReference type="Gene3D" id="1.10.10.60">
    <property type="entry name" value="Homeodomain-like"/>
    <property type="match status" value="1"/>
</dbReference>
<dbReference type="InterPro" id="IPR017970">
    <property type="entry name" value="Homeobox_CS"/>
</dbReference>
<evidence type="ECO:0000256" key="1">
    <source>
        <dbReference type="ARBA" id="ARBA00004123"/>
    </source>
</evidence>
<reference evidence="11" key="1">
    <citation type="submission" date="2022-11" db="UniProtKB">
        <authorList>
            <consortium name="WormBaseParasite"/>
        </authorList>
    </citation>
    <scope>IDENTIFICATION</scope>
</reference>
<feature type="region of interest" description="Disordered" evidence="8">
    <location>
        <begin position="98"/>
        <end position="160"/>
    </location>
</feature>
<dbReference type="SMART" id="SM00389">
    <property type="entry name" value="HOX"/>
    <property type="match status" value="1"/>
</dbReference>
<feature type="DNA-binding region" description="Homeobox" evidence="6">
    <location>
        <begin position="40"/>
        <end position="99"/>
    </location>
</feature>